<dbReference type="SFLD" id="SFLDS00029">
    <property type="entry name" value="Radical_SAM"/>
    <property type="match status" value="1"/>
</dbReference>
<keyword evidence="1" id="KW-0949">S-adenosyl-L-methionine</keyword>
<dbReference type="Gene3D" id="3.20.20.70">
    <property type="entry name" value="Aldolase class I"/>
    <property type="match status" value="1"/>
</dbReference>
<evidence type="ECO:0000313" key="7">
    <source>
        <dbReference type="Proteomes" id="UP000195514"/>
    </source>
</evidence>
<dbReference type="SUPFAM" id="SSF102114">
    <property type="entry name" value="Radical SAM enzymes"/>
    <property type="match status" value="1"/>
</dbReference>
<dbReference type="InterPro" id="IPR058240">
    <property type="entry name" value="rSAM_sf"/>
</dbReference>
<dbReference type="Pfam" id="PF04055">
    <property type="entry name" value="Radical_SAM"/>
    <property type="match status" value="1"/>
</dbReference>
<feature type="domain" description="Radical SAM core" evidence="5">
    <location>
        <begin position="135"/>
        <end position="344"/>
    </location>
</feature>
<dbReference type="InterPro" id="IPR007197">
    <property type="entry name" value="rSAM"/>
</dbReference>
<evidence type="ECO:0000256" key="1">
    <source>
        <dbReference type="ARBA" id="ARBA00022691"/>
    </source>
</evidence>
<sequence length="457" mass="51076">MMNVLNKAIDRFTQLFKKGVGPTPGLHHYLREGEDGKVRLHLRIDADGSGLLIANANRVVHLNPSAALMAYLHLEGHTPEYAARVLRRQFKVSRLNVLQDIFEFTAQLEDLVNPNGGCPICELNLETTPPFKATPSAPYRMDLALTYRCNNDCHHCYNARARNYPELTVETWKKIIDQIWDLGIPHVVFTGGEPTLYQGLPELVAYAEEKGLITGLNTNGRKLADQSYLTKLVEAGLDHVQITIESHDPNIHNQMVVAKDAWSQTVAGIRNVLSTPLYVMTNTTLLTHNAPSIDATLIFLAQLGVPTVGLNALIYSGKGETVDTGLKETELPPLLESARQITQSHGQRLIWYTPTQYCHFNPLQLDLGIKGCTAALYNMCIESNGDVIPCQSYYQSLGNFFENAWQEIWEHPLAVQLRNRQDIPEGCRSCDFLPECGGGCPLARQHQSIHPIKYPLF</sequence>
<organism evidence="6 7">
    <name type="scientific">Candidatus Brevifilum fermentans</name>
    <dbReference type="NCBI Taxonomy" id="1986204"/>
    <lineage>
        <taxon>Bacteria</taxon>
        <taxon>Bacillati</taxon>
        <taxon>Chloroflexota</taxon>
        <taxon>Anaerolineae</taxon>
        <taxon>Anaerolineales</taxon>
        <taxon>Anaerolineaceae</taxon>
        <taxon>Candidatus Brevifilum</taxon>
    </lineage>
</organism>
<accession>A0A1Y6K6Y2</accession>
<keyword evidence="7" id="KW-1185">Reference proteome</keyword>
<name>A0A1Y6K6Y2_9CHLR</name>
<dbReference type="EMBL" id="LT859958">
    <property type="protein sequence ID" value="SMX54648.1"/>
    <property type="molecule type" value="Genomic_DNA"/>
</dbReference>
<keyword evidence="3" id="KW-0408">Iron</keyword>
<dbReference type="PANTHER" id="PTHR11228">
    <property type="entry name" value="RADICAL SAM DOMAIN PROTEIN"/>
    <property type="match status" value="1"/>
</dbReference>
<dbReference type="RefSeq" id="WP_087862474.1">
    <property type="nucleotide sequence ID" value="NZ_LT859958.1"/>
</dbReference>
<dbReference type="Pfam" id="PF13186">
    <property type="entry name" value="SPASM"/>
    <property type="match status" value="1"/>
</dbReference>
<evidence type="ECO:0000256" key="2">
    <source>
        <dbReference type="ARBA" id="ARBA00022723"/>
    </source>
</evidence>
<dbReference type="SFLD" id="SFLDG01386">
    <property type="entry name" value="main_SPASM_domain-containing"/>
    <property type="match status" value="1"/>
</dbReference>
<evidence type="ECO:0000256" key="4">
    <source>
        <dbReference type="ARBA" id="ARBA00023014"/>
    </source>
</evidence>
<dbReference type="PROSITE" id="PS51918">
    <property type="entry name" value="RADICAL_SAM"/>
    <property type="match status" value="1"/>
</dbReference>
<dbReference type="GO" id="GO:0051536">
    <property type="term" value="F:iron-sulfur cluster binding"/>
    <property type="evidence" value="ECO:0007669"/>
    <property type="project" value="UniProtKB-KW"/>
</dbReference>
<dbReference type="AlphaFoldDB" id="A0A1Y6K6Y2"/>
<gene>
    <name evidence="6" type="ORF">CFX1CAM_1583</name>
</gene>
<dbReference type="CDD" id="cd01335">
    <property type="entry name" value="Radical_SAM"/>
    <property type="match status" value="1"/>
</dbReference>
<dbReference type="InterPro" id="IPR013785">
    <property type="entry name" value="Aldolase_TIM"/>
</dbReference>
<keyword evidence="2" id="KW-0479">Metal-binding</keyword>
<evidence type="ECO:0000313" key="6">
    <source>
        <dbReference type="EMBL" id="SMX54648.1"/>
    </source>
</evidence>
<dbReference type="InterPro" id="IPR050377">
    <property type="entry name" value="Radical_SAM_PqqE_MftC-like"/>
</dbReference>
<evidence type="ECO:0000259" key="5">
    <source>
        <dbReference type="PROSITE" id="PS51918"/>
    </source>
</evidence>
<dbReference type="GO" id="GO:0046872">
    <property type="term" value="F:metal ion binding"/>
    <property type="evidence" value="ECO:0007669"/>
    <property type="project" value="UniProtKB-KW"/>
</dbReference>
<dbReference type="GO" id="GO:0006783">
    <property type="term" value="P:heme biosynthetic process"/>
    <property type="evidence" value="ECO:0007669"/>
    <property type="project" value="TreeGrafter"/>
</dbReference>
<dbReference type="PANTHER" id="PTHR11228:SF7">
    <property type="entry name" value="PQQA PEPTIDE CYCLASE"/>
    <property type="match status" value="1"/>
</dbReference>
<dbReference type="InterPro" id="IPR023885">
    <property type="entry name" value="4Fe4S-binding_SPASM_dom"/>
</dbReference>
<protein>
    <recommendedName>
        <fullName evidence="5">Radical SAM core domain-containing protein</fullName>
    </recommendedName>
</protein>
<dbReference type="OrthoDB" id="9808591at2"/>
<dbReference type="SFLD" id="SFLDG01067">
    <property type="entry name" value="SPASM/twitch_domain_containing"/>
    <property type="match status" value="1"/>
</dbReference>
<dbReference type="KEGG" id="abat:CFX1CAM_1583"/>
<dbReference type="GO" id="GO:0003824">
    <property type="term" value="F:catalytic activity"/>
    <property type="evidence" value="ECO:0007669"/>
    <property type="project" value="InterPro"/>
</dbReference>
<proteinExistence type="predicted"/>
<dbReference type="NCBIfam" id="TIGR04085">
    <property type="entry name" value="rSAM_more_4Fe4S"/>
    <property type="match status" value="1"/>
</dbReference>
<dbReference type="Proteomes" id="UP000195514">
    <property type="component" value="Chromosome I"/>
</dbReference>
<evidence type="ECO:0000256" key="3">
    <source>
        <dbReference type="ARBA" id="ARBA00023004"/>
    </source>
</evidence>
<keyword evidence="4" id="KW-0411">Iron-sulfur</keyword>
<reference evidence="7" key="1">
    <citation type="submission" date="2017-05" db="EMBL/GenBank/DDBJ databases">
        <authorList>
            <person name="Kirkegaard R."/>
            <person name="Mcilroy J S."/>
        </authorList>
    </citation>
    <scope>NUCLEOTIDE SEQUENCE [LARGE SCALE GENOMIC DNA]</scope>
</reference>